<accession>A0A561WGM4</accession>
<dbReference type="AlphaFoldDB" id="A0A561WGM4"/>
<dbReference type="GO" id="GO:0005975">
    <property type="term" value="P:carbohydrate metabolic process"/>
    <property type="evidence" value="ECO:0007669"/>
    <property type="project" value="UniProtKB-ARBA"/>
</dbReference>
<reference evidence="2 3" key="1">
    <citation type="submission" date="2019-06" db="EMBL/GenBank/DDBJ databases">
        <title>Sequencing the genomes of 1000 actinobacteria strains.</title>
        <authorList>
            <person name="Klenk H.-P."/>
        </authorList>
    </citation>
    <scope>NUCLEOTIDE SEQUENCE [LARGE SCALE GENOMIC DNA]</scope>
    <source>
        <strain evidence="2 3">DSM 102131</strain>
    </source>
</reference>
<evidence type="ECO:0000313" key="2">
    <source>
        <dbReference type="EMBL" id="TWG23020.1"/>
    </source>
</evidence>
<evidence type="ECO:0000313" key="3">
    <source>
        <dbReference type="Proteomes" id="UP000319927"/>
    </source>
</evidence>
<keyword evidence="3" id="KW-1185">Reference proteome</keyword>
<name>A0A561WGM4_9ACTN</name>
<dbReference type="RefSeq" id="WP_154941444.1">
    <property type="nucleotide sequence ID" value="NZ_VIXA01000002.1"/>
</dbReference>
<dbReference type="InterPro" id="IPR013783">
    <property type="entry name" value="Ig-like_fold"/>
</dbReference>
<comment type="caution">
    <text evidence="2">The sequence shown here is derived from an EMBL/GenBank/DDBJ whole genome shotgun (WGS) entry which is preliminary data.</text>
</comment>
<organism evidence="2 3">
    <name type="scientific">Micromonospora palomenae</name>
    <dbReference type="NCBI Taxonomy" id="1461247"/>
    <lineage>
        <taxon>Bacteria</taxon>
        <taxon>Bacillati</taxon>
        <taxon>Actinomycetota</taxon>
        <taxon>Actinomycetes</taxon>
        <taxon>Micromonosporales</taxon>
        <taxon>Micromonosporaceae</taxon>
        <taxon>Micromonospora</taxon>
    </lineage>
</organism>
<evidence type="ECO:0000256" key="1">
    <source>
        <dbReference type="SAM" id="SignalP"/>
    </source>
</evidence>
<keyword evidence="1" id="KW-0732">Signal</keyword>
<gene>
    <name evidence="2" type="ORF">FHX75_121566</name>
</gene>
<sequence>MRLRIGIAVLLSTLVGALVGAAPAQAEDLSVTITSPANGSTGPSDISVTGTSNADPSAYRLILVVNGEDRYGTLRADDTWEMVYQQFDYGWNTLCAQIRNLDLNVTYASYCSAYRVLPPPLELYINWPYDGAIVDPTVKITGYVNYESNMKVYVNGSGPTLLSGVSGSFVYGGGYIIDGTYTTVFEATDIYGRTATASVTFTVDGTAPPTPVVSSPSTKKIITTKTFTISGTGEPSTEVRIQPESGQAATESIGADGTWAHTFGNYDLESYYTGRRTPFTFTVAGYDAAGNFSPAASYTYTLKIAP</sequence>
<dbReference type="EMBL" id="VIXA01000002">
    <property type="protein sequence ID" value="TWG23020.1"/>
    <property type="molecule type" value="Genomic_DNA"/>
</dbReference>
<feature type="signal peptide" evidence="1">
    <location>
        <begin position="1"/>
        <end position="26"/>
    </location>
</feature>
<protein>
    <recommendedName>
        <fullName evidence="4">Bacterial Ig-like domain-containing protein</fullName>
    </recommendedName>
</protein>
<dbReference type="Gene3D" id="2.60.40.10">
    <property type="entry name" value="Immunoglobulins"/>
    <property type="match status" value="1"/>
</dbReference>
<feature type="chain" id="PRO_5022107426" description="Bacterial Ig-like domain-containing protein" evidence="1">
    <location>
        <begin position="27"/>
        <end position="306"/>
    </location>
</feature>
<dbReference type="Proteomes" id="UP000319927">
    <property type="component" value="Unassembled WGS sequence"/>
</dbReference>
<evidence type="ECO:0008006" key="4">
    <source>
        <dbReference type="Google" id="ProtNLM"/>
    </source>
</evidence>
<proteinExistence type="predicted"/>